<keyword evidence="4" id="KW-1185">Reference proteome</keyword>
<dbReference type="InterPro" id="IPR010987">
    <property type="entry name" value="Glutathione-S-Trfase_C-like"/>
</dbReference>
<dbReference type="EMBL" id="JAAAIL010000290">
    <property type="protein sequence ID" value="KAG0277259.1"/>
    <property type="molecule type" value="Genomic_DNA"/>
</dbReference>
<name>A0AAD4DGJ1_9FUNG</name>
<dbReference type="InterPro" id="IPR050213">
    <property type="entry name" value="GST_superfamily"/>
</dbReference>
<feature type="domain" description="GST C-terminal" evidence="2">
    <location>
        <begin position="105"/>
        <end position="233"/>
    </location>
</feature>
<dbReference type="SUPFAM" id="SSF52833">
    <property type="entry name" value="Thioredoxin-like"/>
    <property type="match status" value="1"/>
</dbReference>
<dbReference type="InterPro" id="IPR036282">
    <property type="entry name" value="Glutathione-S-Trfase_C_sf"/>
</dbReference>
<evidence type="ECO:0000313" key="3">
    <source>
        <dbReference type="EMBL" id="KAG0277259.1"/>
    </source>
</evidence>
<evidence type="ECO:0000313" key="4">
    <source>
        <dbReference type="Proteomes" id="UP001194580"/>
    </source>
</evidence>
<protein>
    <recommendedName>
        <fullName evidence="5">Glutathione S-transferase</fullName>
    </recommendedName>
</protein>
<comment type="caution">
    <text evidence="3">The sequence shown here is derived from an EMBL/GenBank/DDBJ whole genome shotgun (WGS) entry which is preliminary data.</text>
</comment>
<evidence type="ECO:0008006" key="5">
    <source>
        <dbReference type="Google" id="ProtNLM"/>
    </source>
</evidence>
<dbReference type="Proteomes" id="UP001194580">
    <property type="component" value="Unassembled WGS sequence"/>
</dbReference>
<accession>A0AAD4DGJ1</accession>
<dbReference type="Pfam" id="PF14497">
    <property type="entry name" value="GST_C_3"/>
    <property type="match status" value="1"/>
</dbReference>
<sequence>MTRTIDNTTRSLFNENAHKQDNAFKVLYFKVHAMGGNIRAILAASGAKWECAFPKDWMNEEKKTTLFGVLPNLFETTTTGETIEVAESDAIENYLCKKFNLLGVDAFDEMKIRAFSSSIQSLSNFVLIKIGGMKDPDVKAAMRTQFIESLVPRFATYHERHLEANGRNGHYVGDKLSYADIKLVVLLVTIFSFTGETQINKQVTPAIWAVWEKVNAIPSYAKWIKSEEYQGIVDGNLQLLGY</sequence>
<dbReference type="PANTHER" id="PTHR11571">
    <property type="entry name" value="GLUTATHIONE S-TRANSFERASE"/>
    <property type="match status" value="1"/>
</dbReference>
<dbReference type="InterPro" id="IPR004046">
    <property type="entry name" value="GST_C"/>
</dbReference>
<feature type="domain" description="GST N-terminal" evidence="1">
    <location>
        <begin position="22"/>
        <end position="103"/>
    </location>
</feature>
<dbReference type="GO" id="GO:0004364">
    <property type="term" value="F:glutathione transferase activity"/>
    <property type="evidence" value="ECO:0007669"/>
    <property type="project" value="TreeGrafter"/>
</dbReference>
<dbReference type="InterPro" id="IPR036249">
    <property type="entry name" value="Thioredoxin-like_sf"/>
</dbReference>
<reference evidence="3" key="1">
    <citation type="journal article" date="2020" name="Fungal Divers.">
        <title>Resolving the Mortierellaceae phylogeny through synthesis of multi-gene phylogenetics and phylogenomics.</title>
        <authorList>
            <person name="Vandepol N."/>
            <person name="Liber J."/>
            <person name="Desiro A."/>
            <person name="Na H."/>
            <person name="Kennedy M."/>
            <person name="Barry K."/>
            <person name="Grigoriev I.V."/>
            <person name="Miller A.N."/>
            <person name="O'Donnell K."/>
            <person name="Stajich J.E."/>
            <person name="Bonito G."/>
        </authorList>
    </citation>
    <scope>NUCLEOTIDE SEQUENCE</scope>
    <source>
        <strain evidence="3">NRRL 28262</strain>
    </source>
</reference>
<evidence type="ECO:0000259" key="2">
    <source>
        <dbReference type="PROSITE" id="PS50405"/>
    </source>
</evidence>
<dbReference type="PROSITE" id="PS50405">
    <property type="entry name" value="GST_CTER"/>
    <property type="match status" value="1"/>
</dbReference>
<dbReference type="Gene3D" id="1.20.1050.10">
    <property type="match status" value="1"/>
</dbReference>
<dbReference type="GO" id="GO:0006749">
    <property type="term" value="P:glutathione metabolic process"/>
    <property type="evidence" value="ECO:0007669"/>
    <property type="project" value="TreeGrafter"/>
</dbReference>
<dbReference type="SUPFAM" id="SSF47616">
    <property type="entry name" value="GST C-terminal domain-like"/>
    <property type="match status" value="1"/>
</dbReference>
<dbReference type="Gene3D" id="3.40.30.10">
    <property type="entry name" value="Glutaredoxin"/>
    <property type="match status" value="1"/>
</dbReference>
<dbReference type="AlphaFoldDB" id="A0AAD4DGJ1"/>
<organism evidence="3 4">
    <name type="scientific">Linnemannia exigua</name>
    <dbReference type="NCBI Taxonomy" id="604196"/>
    <lineage>
        <taxon>Eukaryota</taxon>
        <taxon>Fungi</taxon>
        <taxon>Fungi incertae sedis</taxon>
        <taxon>Mucoromycota</taxon>
        <taxon>Mortierellomycotina</taxon>
        <taxon>Mortierellomycetes</taxon>
        <taxon>Mortierellales</taxon>
        <taxon>Mortierellaceae</taxon>
        <taxon>Linnemannia</taxon>
    </lineage>
</organism>
<dbReference type="InterPro" id="IPR004045">
    <property type="entry name" value="Glutathione_S-Trfase_N"/>
</dbReference>
<evidence type="ECO:0000259" key="1">
    <source>
        <dbReference type="PROSITE" id="PS50404"/>
    </source>
</evidence>
<dbReference type="PROSITE" id="PS50404">
    <property type="entry name" value="GST_NTER"/>
    <property type="match status" value="1"/>
</dbReference>
<proteinExistence type="predicted"/>
<gene>
    <name evidence="3" type="ORF">BGZ95_006237</name>
</gene>